<organism evidence="2 3">
    <name type="scientific">Usitatibacter palustris</name>
    <dbReference type="NCBI Taxonomy" id="2732487"/>
    <lineage>
        <taxon>Bacteria</taxon>
        <taxon>Pseudomonadati</taxon>
        <taxon>Pseudomonadota</taxon>
        <taxon>Betaproteobacteria</taxon>
        <taxon>Nitrosomonadales</taxon>
        <taxon>Usitatibacteraceae</taxon>
        <taxon>Usitatibacter</taxon>
    </lineage>
</organism>
<protein>
    <submittedName>
        <fullName evidence="2">Uncharacterized protein</fullName>
    </submittedName>
</protein>
<sequence length="80" mass="8394">MPRNPRALIALAAGVALVLVSGCGKPPPPKVDAATEQAEARERAKQRAYGGDAVKALETAKGLESDLNRKAEEAIEKAEK</sequence>
<dbReference type="PROSITE" id="PS51257">
    <property type="entry name" value="PROKAR_LIPOPROTEIN"/>
    <property type="match status" value="1"/>
</dbReference>
<dbReference type="InParanoid" id="A0A6M4H9A3"/>
<dbReference type="EMBL" id="CP053073">
    <property type="protein sequence ID" value="QJR14964.1"/>
    <property type="molecule type" value="Genomic_DNA"/>
</dbReference>
<reference evidence="2 3" key="1">
    <citation type="submission" date="2020-04" db="EMBL/GenBank/DDBJ databases">
        <title>Usitatibacter rugosus gen. nov., sp. nov. and Usitatibacter palustris sp. nov., novel members of Usitatibacteraceae fam. nov. within the order Nitrosomonadales isolated from soil.</title>
        <authorList>
            <person name="Huber K.J."/>
            <person name="Neumann-Schaal M."/>
            <person name="Geppert A."/>
            <person name="Luckner M."/>
            <person name="Wanner G."/>
            <person name="Overmann J."/>
        </authorList>
    </citation>
    <scope>NUCLEOTIDE SEQUENCE [LARGE SCALE GENOMIC DNA]</scope>
    <source>
        <strain evidence="2 3">Swamp67</strain>
    </source>
</reference>
<dbReference type="AlphaFoldDB" id="A0A6M4H9A3"/>
<gene>
    <name evidence="2" type="ORF">DSM104440_01779</name>
</gene>
<accession>A0A6M4H9A3</accession>
<dbReference type="RefSeq" id="WP_171161835.1">
    <property type="nucleotide sequence ID" value="NZ_CP053073.1"/>
</dbReference>
<keyword evidence="3" id="KW-1185">Reference proteome</keyword>
<dbReference type="Proteomes" id="UP000503096">
    <property type="component" value="Chromosome"/>
</dbReference>
<evidence type="ECO:0000313" key="3">
    <source>
        <dbReference type="Proteomes" id="UP000503096"/>
    </source>
</evidence>
<evidence type="ECO:0000313" key="2">
    <source>
        <dbReference type="EMBL" id="QJR14964.1"/>
    </source>
</evidence>
<feature type="region of interest" description="Disordered" evidence="1">
    <location>
        <begin position="25"/>
        <end position="51"/>
    </location>
</feature>
<name>A0A6M4H9A3_9PROT</name>
<proteinExistence type="predicted"/>
<evidence type="ECO:0000256" key="1">
    <source>
        <dbReference type="SAM" id="MobiDB-lite"/>
    </source>
</evidence>
<dbReference type="KEGG" id="upl:DSM104440_01779"/>